<reference evidence="4 5" key="1">
    <citation type="submission" date="2018-03" db="EMBL/GenBank/DDBJ databases">
        <title>Mesoflavibacter sp. HG37 and Mesoflavibacter sp. HG96 sp.nov., two marine bacteria isolated from seawater of Western Pacific Ocean.</title>
        <authorList>
            <person name="Cheng H."/>
            <person name="Wu Y.-H."/>
            <person name="Guo L.-L."/>
            <person name="Xu X.-W."/>
        </authorList>
    </citation>
    <scope>NUCLEOTIDE SEQUENCE [LARGE SCALE GENOMIC DNA]</scope>
    <source>
        <strain evidence="4 5">KCTC 32269</strain>
    </source>
</reference>
<feature type="chain" id="PRO_5015729235" description="Secretion system C-terminal sorting domain-containing protein" evidence="2">
    <location>
        <begin position="21"/>
        <end position="699"/>
    </location>
</feature>
<dbReference type="InterPro" id="IPR026444">
    <property type="entry name" value="Secre_tail"/>
</dbReference>
<evidence type="ECO:0000259" key="3">
    <source>
        <dbReference type="Pfam" id="PF18962"/>
    </source>
</evidence>
<dbReference type="OrthoDB" id="9805017at2"/>
<evidence type="ECO:0000256" key="1">
    <source>
        <dbReference type="ARBA" id="ARBA00022729"/>
    </source>
</evidence>
<comment type="caution">
    <text evidence="4">The sequence shown here is derived from an EMBL/GenBank/DDBJ whole genome shotgun (WGS) entry which is preliminary data.</text>
</comment>
<dbReference type="EMBL" id="PXOQ01000006">
    <property type="protein sequence ID" value="PSG91753.1"/>
    <property type="molecule type" value="Genomic_DNA"/>
</dbReference>
<dbReference type="GO" id="GO:0005975">
    <property type="term" value="P:carbohydrate metabolic process"/>
    <property type="evidence" value="ECO:0007669"/>
    <property type="project" value="UniProtKB-ARBA"/>
</dbReference>
<dbReference type="Gene3D" id="2.60.120.200">
    <property type="match status" value="1"/>
</dbReference>
<dbReference type="InterPro" id="IPR013431">
    <property type="entry name" value="Delta_60_rpt"/>
</dbReference>
<gene>
    <name evidence="4" type="ORF">C7H52_01155</name>
</gene>
<dbReference type="GO" id="GO:0004553">
    <property type="term" value="F:hydrolase activity, hydrolyzing O-glycosyl compounds"/>
    <property type="evidence" value="ECO:0007669"/>
    <property type="project" value="UniProtKB-ARBA"/>
</dbReference>
<sequence>MRKQLLFFKLLFLITAISFSQDGTIDASFNTGSGFNGTVKKMTIQNDGKILVGGQFTAYNGVNKNRLLRLNTDGTIDNSFVGFVNDGEVNAIAIQTDGKIIIGGTFGGVNSNGRNRIARLNTDGSLDNSFSYTGGVNGVVYDIKIQSDGKVIAVGNFSSYNGYGGAVDVVRINPNGTPDTSVSFNTNNIVYSVSLQSDDKIILVGLFGSINGVGRNNIARLNTNGSIDNTFNYAGGANGVLFDSKIQSDGKILIAGSFSTYNSYGSQGLLRINSNGTPDTSFNTSIGGNLNSISVQANGKYIITGSFTSVNGIGRNFIARLNDNGSLDNSFSYAGGFNNIGFDSKIQADGKILIGGPFSSYSGSFANRIVRINGTVTGPPTPATHLNFDGINDFVNCGTNSDFDFTTGTVEAFIKVSANSNNKVIVAKRASVSQTRWSLHVNENANTFGVYNGSTFETLNVGVLDPNTWCHVAFVFNASTVGVCMDGVFRGNISTTMNAASTGTPLVIGSSDLINQFPSEYFSGSIDDVRIWNVVRTGTQINNSKSCELLGTETGLISYYKFNQGTDSGSNTGVTTLTDATSNSYDGTLTNFALNGATSNWLAGSPITTGSTCITLSTEFFSQELESNIYPNPTKNTVHINLKNSSQAEIDIYDLNGRLIKNQSVLNNDIIDLSSVANGIYLFKITSNEGVVTKRIIKQ</sequence>
<evidence type="ECO:0000313" key="5">
    <source>
        <dbReference type="Proteomes" id="UP000238426"/>
    </source>
</evidence>
<keyword evidence="5" id="KW-1185">Reference proteome</keyword>
<name>A0A2T1NG53_9FLAO</name>
<proteinExistence type="predicted"/>
<dbReference type="SUPFAM" id="SSF50969">
    <property type="entry name" value="YVTN repeat-like/Quinoprotein amine dehydrogenase"/>
    <property type="match status" value="1"/>
</dbReference>
<dbReference type="Pfam" id="PF17164">
    <property type="entry name" value="DUF5122"/>
    <property type="match status" value="7"/>
</dbReference>
<dbReference type="SUPFAM" id="SSF49899">
    <property type="entry name" value="Concanavalin A-like lectins/glucanases"/>
    <property type="match status" value="1"/>
</dbReference>
<dbReference type="AlphaFoldDB" id="A0A2T1NG53"/>
<dbReference type="Pfam" id="PF18962">
    <property type="entry name" value="Por_Secre_tail"/>
    <property type="match status" value="1"/>
</dbReference>
<dbReference type="RefSeq" id="WP_106462040.1">
    <property type="nucleotide sequence ID" value="NZ_PXOQ01000006.1"/>
</dbReference>
<dbReference type="Pfam" id="PF13385">
    <property type="entry name" value="Laminin_G_3"/>
    <property type="match status" value="1"/>
</dbReference>
<dbReference type="InterPro" id="IPR013320">
    <property type="entry name" value="ConA-like_dom_sf"/>
</dbReference>
<dbReference type="NCBIfam" id="TIGR02608">
    <property type="entry name" value="delta_60_rpt"/>
    <property type="match status" value="6"/>
</dbReference>
<feature type="signal peptide" evidence="2">
    <location>
        <begin position="1"/>
        <end position="20"/>
    </location>
</feature>
<dbReference type="Proteomes" id="UP000238426">
    <property type="component" value="Unassembled WGS sequence"/>
</dbReference>
<evidence type="ECO:0000313" key="4">
    <source>
        <dbReference type="EMBL" id="PSG91753.1"/>
    </source>
</evidence>
<accession>A0A2T1NG53</accession>
<feature type="domain" description="Secretion system C-terminal sorting" evidence="3">
    <location>
        <begin position="629"/>
        <end position="697"/>
    </location>
</feature>
<organism evidence="4 5">
    <name type="scientific">Aurantibacter aestuarii</name>
    <dbReference type="NCBI Taxonomy" id="1266046"/>
    <lineage>
        <taxon>Bacteria</taxon>
        <taxon>Pseudomonadati</taxon>
        <taxon>Bacteroidota</taxon>
        <taxon>Flavobacteriia</taxon>
        <taxon>Flavobacteriales</taxon>
        <taxon>Flavobacteriaceae</taxon>
        <taxon>Aurantibacter</taxon>
    </lineage>
</organism>
<evidence type="ECO:0000256" key="2">
    <source>
        <dbReference type="SAM" id="SignalP"/>
    </source>
</evidence>
<keyword evidence="1 2" id="KW-0732">Signal</keyword>
<dbReference type="Gene3D" id="2.80.10.50">
    <property type="match status" value="3"/>
</dbReference>
<dbReference type="NCBIfam" id="TIGR04183">
    <property type="entry name" value="Por_Secre_tail"/>
    <property type="match status" value="1"/>
</dbReference>
<protein>
    <recommendedName>
        <fullName evidence="3">Secretion system C-terminal sorting domain-containing protein</fullName>
    </recommendedName>
</protein>
<dbReference type="InterPro" id="IPR011044">
    <property type="entry name" value="Quino_amine_DH_bsu"/>
</dbReference>